<feature type="transmembrane region" description="Helical" evidence="3">
    <location>
        <begin position="184"/>
        <end position="210"/>
    </location>
</feature>
<dbReference type="GO" id="GO:0016020">
    <property type="term" value="C:membrane"/>
    <property type="evidence" value="ECO:0007669"/>
    <property type="project" value="UniProtKB-SubCell"/>
</dbReference>
<feature type="transmembrane region" description="Helical" evidence="3">
    <location>
        <begin position="78"/>
        <end position="101"/>
    </location>
</feature>
<organism evidence="5 6">
    <name type="scientific">Colletotrichum chlorophyti</name>
    <dbReference type="NCBI Taxonomy" id="708187"/>
    <lineage>
        <taxon>Eukaryota</taxon>
        <taxon>Fungi</taxon>
        <taxon>Dikarya</taxon>
        <taxon>Ascomycota</taxon>
        <taxon>Pezizomycotina</taxon>
        <taxon>Sordariomycetes</taxon>
        <taxon>Hypocreomycetidae</taxon>
        <taxon>Glomerellales</taxon>
        <taxon>Glomerellaceae</taxon>
        <taxon>Colletotrichum</taxon>
    </lineage>
</organism>
<feature type="transmembrane region" description="Helical" evidence="3">
    <location>
        <begin position="414"/>
        <end position="436"/>
    </location>
</feature>
<feature type="transmembrane region" description="Helical" evidence="3">
    <location>
        <begin position="216"/>
        <end position="236"/>
    </location>
</feature>
<feature type="transmembrane region" description="Helical" evidence="3">
    <location>
        <begin position="389"/>
        <end position="408"/>
    </location>
</feature>
<comment type="caution">
    <text evidence="5">The sequence shown here is derived from an EMBL/GenBank/DDBJ whole genome shotgun (WGS) entry which is preliminary data.</text>
</comment>
<name>A0A1Q8RWU0_9PEZI</name>
<feature type="transmembrane region" description="Helical" evidence="3">
    <location>
        <begin position="260"/>
        <end position="286"/>
    </location>
</feature>
<keyword evidence="3" id="KW-0812">Transmembrane</keyword>
<keyword evidence="3" id="KW-0472">Membrane</keyword>
<evidence type="ECO:0000313" key="5">
    <source>
        <dbReference type="EMBL" id="OLN89249.1"/>
    </source>
</evidence>
<evidence type="ECO:0000256" key="3">
    <source>
        <dbReference type="SAM" id="Phobius"/>
    </source>
</evidence>
<dbReference type="SUPFAM" id="SSF103473">
    <property type="entry name" value="MFS general substrate transporter"/>
    <property type="match status" value="1"/>
</dbReference>
<keyword evidence="3" id="KW-1133">Transmembrane helix</keyword>
<dbReference type="InterPro" id="IPR036259">
    <property type="entry name" value="MFS_trans_sf"/>
</dbReference>
<evidence type="ECO:0000256" key="2">
    <source>
        <dbReference type="ARBA" id="ARBA00006727"/>
    </source>
</evidence>
<accession>A0A1Q8RWU0</accession>
<feature type="transmembrane region" description="Helical" evidence="3">
    <location>
        <begin position="108"/>
        <end position="129"/>
    </location>
</feature>
<dbReference type="AlphaFoldDB" id="A0A1Q8RWU0"/>
<dbReference type="InterPro" id="IPR050327">
    <property type="entry name" value="Proton-linked_MCT"/>
</dbReference>
<sequence length="449" mass="47733">MHPSINENSYASQEAQPVEGTEFIEVADDGYPEGGRDAWLVVFGAWCAMIPSMGLLNTMAVLQAWVAENELGGLPESTIGWIFSTYAFFLYFCGAQVGPIFDSYNVRYLVIPGCIGIVASLMLMSLCTGEGKKVASFAHVMKLISRPEFYQFLLSFGVLGGISASLLFNPSVASVGHWFSKRRALATGVACTAGGAGGVIFPLIILYMAPRVGFPWAIRTVGFICIAMSVLACTLLKKRLPPNKKAGANIDLMALREAKFGLTTLAIFLIEFSVFIPYTYICSYAIHSGIELQKALLLNALLNAGAVPGRALPGYVADRFGTFNVMCTTALVCATIIFALWLTANGGEAATTAFAVLFGFWSGAAISLTPVCVGKVCKTEDYGKRSGTAFFVSSVAALVGVPFAGAVLQWSGGAYHGLIILAGGLYLLAFCAFAVARGVAGGWRLKMNF</sequence>
<dbReference type="PANTHER" id="PTHR11360">
    <property type="entry name" value="MONOCARBOXYLATE TRANSPORTER"/>
    <property type="match status" value="1"/>
</dbReference>
<feature type="transmembrane region" description="Helical" evidence="3">
    <location>
        <begin position="354"/>
        <end position="377"/>
    </location>
</feature>
<dbReference type="Proteomes" id="UP000186583">
    <property type="component" value="Unassembled WGS sequence"/>
</dbReference>
<comment type="subcellular location">
    <subcellularLocation>
        <location evidence="1">Membrane</location>
        <topology evidence="1">Multi-pass membrane protein</topology>
    </subcellularLocation>
</comment>
<dbReference type="InterPro" id="IPR020846">
    <property type="entry name" value="MFS_dom"/>
</dbReference>
<dbReference type="EMBL" id="MPGH01000082">
    <property type="protein sequence ID" value="OLN89249.1"/>
    <property type="molecule type" value="Genomic_DNA"/>
</dbReference>
<dbReference type="Gene3D" id="1.20.1250.20">
    <property type="entry name" value="MFS general substrate transporter like domains"/>
    <property type="match status" value="2"/>
</dbReference>
<dbReference type="OrthoDB" id="410267at2759"/>
<keyword evidence="6" id="KW-1185">Reference proteome</keyword>
<dbReference type="GO" id="GO:0022857">
    <property type="term" value="F:transmembrane transporter activity"/>
    <property type="evidence" value="ECO:0007669"/>
    <property type="project" value="InterPro"/>
</dbReference>
<feature type="transmembrane region" description="Helical" evidence="3">
    <location>
        <begin position="323"/>
        <end position="342"/>
    </location>
</feature>
<dbReference type="PANTHER" id="PTHR11360:SF240">
    <property type="entry name" value="MONOCARBOXYLATE TRANSPORTER (EUROFUNG)-RELATED"/>
    <property type="match status" value="1"/>
</dbReference>
<dbReference type="InterPro" id="IPR011701">
    <property type="entry name" value="MFS"/>
</dbReference>
<feature type="transmembrane region" description="Helical" evidence="3">
    <location>
        <begin position="292"/>
        <end position="311"/>
    </location>
</feature>
<feature type="transmembrane region" description="Helical" evidence="3">
    <location>
        <begin position="38"/>
        <end position="66"/>
    </location>
</feature>
<feature type="domain" description="Major facilitator superfamily (MFS) profile" evidence="4">
    <location>
        <begin position="259"/>
        <end position="449"/>
    </location>
</feature>
<proteinExistence type="inferred from homology"/>
<evidence type="ECO:0000259" key="4">
    <source>
        <dbReference type="PROSITE" id="PS50850"/>
    </source>
</evidence>
<gene>
    <name evidence="5" type="ORF">CCHL11_09604</name>
</gene>
<reference evidence="5 6" key="1">
    <citation type="submission" date="2016-11" db="EMBL/GenBank/DDBJ databases">
        <title>Draft Genome Assembly of Colletotrichum chlorophyti a pathogen of herbaceous plants.</title>
        <authorList>
            <person name="Gan P."/>
            <person name="Narusaka M."/>
            <person name="Tsushima A."/>
            <person name="Narusaka Y."/>
            <person name="Takano Y."/>
            <person name="Shirasu K."/>
        </authorList>
    </citation>
    <scope>NUCLEOTIDE SEQUENCE [LARGE SCALE GENOMIC DNA]</scope>
    <source>
        <strain evidence="5 6">NTL11</strain>
    </source>
</reference>
<evidence type="ECO:0000256" key="1">
    <source>
        <dbReference type="ARBA" id="ARBA00004141"/>
    </source>
</evidence>
<feature type="transmembrane region" description="Helical" evidence="3">
    <location>
        <begin position="149"/>
        <end position="172"/>
    </location>
</feature>
<dbReference type="Pfam" id="PF07690">
    <property type="entry name" value="MFS_1"/>
    <property type="match status" value="1"/>
</dbReference>
<protein>
    <submittedName>
        <fullName evidence="5">Riboflavin transporter MCH5-like protein 20</fullName>
    </submittedName>
</protein>
<evidence type="ECO:0000313" key="6">
    <source>
        <dbReference type="Proteomes" id="UP000186583"/>
    </source>
</evidence>
<dbReference type="PROSITE" id="PS50850">
    <property type="entry name" value="MFS"/>
    <property type="match status" value="1"/>
</dbReference>
<comment type="similarity">
    <text evidence="2">Belongs to the major facilitator superfamily. Monocarboxylate porter (TC 2.A.1.13) family.</text>
</comment>